<dbReference type="InterPro" id="IPR010297">
    <property type="entry name" value="DUF900_hydrolase"/>
</dbReference>
<proteinExistence type="predicted"/>
<evidence type="ECO:0008006" key="3">
    <source>
        <dbReference type="Google" id="ProtNLM"/>
    </source>
</evidence>
<evidence type="ECO:0000313" key="2">
    <source>
        <dbReference type="Proteomes" id="UP001179181"/>
    </source>
</evidence>
<dbReference type="Pfam" id="PF05990">
    <property type="entry name" value="DUF900"/>
    <property type="match status" value="1"/>
</dbReference>
<dbReference type="RefSeq" id="WP_167269431.1">
    <property type="nucleotide sequence ID" value="NZ_JAASQJ010000002.1"/>
</dbReference>
<keyword evidence="2" id="KW-1185">Reference proteome</keyword>
<sequence>MRGIVNQDLNERLQSPSVNASIARFYKKNDILEVTGAVRGDFFDDDNLWYTLDNGAFVWNGAVDVEPECNTPDPEDKEQFVISYRRVLSDGSADMFIKDPANELHFTPLKLPAKEATLQFNKLIPTHFADGVIQSVKKLKDQNRRHVVVYIHGFQPFSSLKLDLLTSYANNYMNFPGNKIAKVLFLVWPAQGLGRKRADDRAVLAGRNFTRNELFKPFEVLSQELRKEGMFLDLVVHSFGHQLLNGMLNPFDSLKLPKDVFENIFLMASDVTHLALNEKGFDLPNFFGRNDRFMYDYTQLKRLGRKVHVFFDEFDYLLYVSTKKFVGADRLAERPLERDRRGLTDNYRNLGNYGIGELKDIFKPQLGFNVQSVQTLIAPNDIANLCDFPWQPYETTSFFRRHIDNVALTADYGGFGLLDIVFNARRLQNYHKYVFTCRPVVRKVQSLLI</sequence>
<organism evidence="1 2">
    <name type="scientific">Dyadobacter arcticus</name>
    <dbReference type="NCBI Taxonomy" id="1078754"/>
    <lineage>
        <taxon>Bacteria</taxon>
        <taxon>Pseudomonadati</taxon>
        <taxon>Bacteroidota</taxon>
        <taxon>Cytophagia</taxon>
        <taxon>Cytophagales</taxon>
        <taxon>Spirosomataceae</taxon>
        <taxon>Dyadobacter</taxon>
    </lineage>
</organism>
<dbReference type="Proteomes" id="UP001179181">
    <property type="component" value="Unassembled WGS sequence"/>
</dbReference>
<reference evidence="1 2" key="1">
    <citation type="submission" date="2020-03" db="EMBL/GenBank/DDBJ databases">
        <title>Genomic Encyclopedia of Type Strains, Phase IV (KMG-IV): sequencing the most valuable type-strain genomes for metagenomic binning, comparative biology and taxonomic classification.</title>
        <authorList>
            <person name="Goeker M."/>
        </authorList>
    </citation>
    <scope>NUCLEOTIDE SEQUENCE [LARGE SCALE GENOMIC DNA]</scope>
    <source>
        <strain evidence="1 2">DSM 102865</strain>
    </source>
</reference>
<evidence type="ECO:0000313" key="1">
    <source>
        <dbReference type="EMBL" id="NIJ52762.1"/>
    </source>
</evidence>
<name>A0ABX0UIX9_9BACT</name>
<comment type="caution">
    <text evidence="1">The sequence shown here is derived from an EMBL/GenBank/DDBJ whole genome shotgun (WGS) entry which is preliminary data.</text>
</comment>
<dbReference type="EMBL" id="JAASQJ010000002">
    <property type="protein sequence ID" value="NIJ52762.1"/>
    <property type="molecule type" value="Genomic_DNA"/>
</dbReference>
<gene>
    <name evidence="1" type="ORF">FHS68_001932</name>
</gene>
<protein>
    <recommendedName>
        <fullName evidence="3">Alpha/beta hydrolase</fullName>
    </recommendedName>
</protein>
<accession>A0ABX0UIX9</accession>